<dbReference type="InterPro" id="IPR000243">
    <property type="entry name" value="Pept_T1A_subB"/>
</dbReference>
<dbReference type="PRINTS" id="PR00141">
    <property type="entry name" value="PROTEASOME"/>
</dbReference>
<comment type="catalytic activity">
    <reaction evidence="1">
        <text>Cleavage of peptide bonds with very broad specificity.</text>
        <dbReference type="EC" id="3.4.25.1"/>
    </reaction>
</comment>
<dbReference type="EC" id="3.4.25.1" evidence="3"/>
<gene>
    <name evidence="10" type="primary">PLEST010401</name>
    <name evidence="10" type="ORF">PLESTB_000999200</name>
</gene>
<dbReference type="GO" id="GO:0051603">
    <property type="term" value="P:proteolysis involved in protein catabolic process"/>
    <property type="evidence" value="ECO:0007669"/>
    <property type="project" value="InterPro"/>
</dbReference>
<dbReference type="GO" id="GO:0005737">
    <property type="term" value="C:cytoplasm"/>
    <property type="evidence" value="ECO:0007669"/>
    <property type="project" value="TreeGrafter"/>
</dbReference>
<dbReference type="InterPro" id="IPR023333">
    <property type="entry name" value="Proteasome_suB-type"/>
</dbReference>
<comment type="subcellular location">
    <subcellularLocation>
        <location evidence="2">Nucleus</location>
    </subcellularLocation>
</comment>
<evidence type="ECO:0000256" key="8">
    <source>
        <dbReference type="ARBA" id="ARBA00022942"/>
    </source>
</evidence>
<dbReference type="Pfam" id="PF00227">
    <property type="entry name" value="Proteasome"/>
    <property type="match status" value="1"/>
</dbReference>
<evidence type="ECO:0000256" key="4">
    <source>
        <dbReference type="ARBA" id="ARBA00022490"/>
    </source>
</evidence>
<evidence type="ECO:0000313" key="11">
    <source>
        <dbReference type="Proteomes" id="UP001165080"/>
    </source>
</evidence>
<dbReference type="GO" id="GO:0019774">
    <property type="term" value="C:proteasome core complex, beta-subunit complex"/>
    <property type="evidence" value="ECO:0007669"/>
    <property type="project" value="UniProtKB-ARBA"/>
</dbReference>
<keyword evidence="6" id="KW-0888">Threonine protease</keyword>
<accession>A0A9W6BNT3</accession>
<name>A0A9W6BNT3_9CHLO</name>
<dbReference type="EMBL" id="BRXU01000013">
    <property type="protein sequence ID" value="GLC55547.1"/>
    <property type="molecule type" value="Genomic_DNA"/>
</dbReference>
<dbReference type="CDD" id="cd03762">
    <property type="entry name" value="proteasome_beta_type_6"/>
    <property type="match status" value="1"/>
</dbReference>
<keyword evidence="11" id="KW-1185">Reference proteome</keyword>
<organism evidence="10 11">
    <name type="scientific">Pleodorina starrii</name>
    <dbReference type="NCBI Taxonomy" id="330485"/>
    <lineage>
        <taxon>Eukaryota</taxon>
        <taxon>Viridiplantae</taxon>
        <taxon>Chlorophyta</taxon>
        <taxon>core chlorophytes</taxon>
        <taxon>Chlorophyceae</taxon>
        <taxon>CS clade</taxon>
        <taxon>Chlamydomonadales</taxon>
        <taxon>Volvocaceae</taxon>
        <taxon>Pleodorina</taxon>
    </lineage>
</organism>
<dbReference type="AlphaFoldDB" id="A0A9W6BNT3"/>
<dbReference type="SUPFAM" id="SSF56235">
    <property type="entry name" value="N-terminal nucleophile aminohydrolases (Ntn hydrolases)"/>
    <property type="match status" value="1"/>
</dbReference>
<dbReference type="PANTHER" id="PTHR32194:SF0">
    <property type="entry name" value="ATP-DEPENDENT PROTEASE SUBUNIT HSLV"/>
    <property type="match status" value="1"/>
</dbReference>
<evidence type="ECO:0000256" key="7">
    <source>
        <dbReference type="ARBA" id="ARBA00022801"/>
    </source>
</evidence>
<evidence type="ECO:0000256" key="3">
    <source>
        <dbReference type="ARBA" id="ARBA00012039"/>
    </source>
</evidence>
<evidence type="ECO:0000256" key="5">
    <source>
        <dbReference type="ARBA" id="ARBA00022670"/>
    </source>
</evidence>
<keyword evidence="8" id="KW-0647">Proteasome</keyword>
<dbReference type="GO" id="GO:0005634">
    <property type="term" value="C:nucleus"/>
    <property type="evidence" value="ECO:0007669"/>
    <property type="project" value="UniProtKB-SubCell"/>
</dbReference>
<evidence type="ECO:0000256" key="6">
    <source>
        <dbReference type="ARBA" id="ARBA00022698"/>
    </source>
</evidence>
<dbReference type="PROSITE" id="PS51476">
    <property type="entry name" value="PROTEASOME_BETA_2"/>
    <property type="match status" value="1"/>
</dbReference>
<comment type="caution">
    <text evidence="10">The sequence shown here is derived from an EMBL/GenBank/DDBJ whole genome shotgun (WGS) entry which is preliminary data.</text>
</comment>
<dbReference type="Gene3D" id="3.60.20.10">
    <property type="entry name" value="Glutamine Phosphoribosylpyrophosphate, subunit 1, domain 1"/>
    <property type="match status" value="1"/>
</dbReference>
<dbReference type="Proteomes" id="UP001165080">
    <property type="component" value="Unassembled WGS sequence"/>
</dbReference>
<sequence length="249" mass="26176">MDISRGASHAEAAPSTGTTIVACTYKGGVVLGADGRVSIGNYIMNRASNKIAPLSDFIYLCRSGSAPDTQIISDNVKHYLDQMIAESGEEPTVEAAANLVRLINYNNKDHLVGAMLVVGWDKHGGGQVFGAPIGGTLAKEKWAIDGSGSTYIWGYCDSEFREDMTRAEAEQWVKEAVALAMTRDASSGGVIRLITLDGTGAHHTYVQGDQVPQFIDDMPFPGRDPVALPLPGAAPAPVPAAAEGGMVIG</sequence>
<dbReference type="GO" id="GO:0004298">
    <property type="term" value="F:threonine-type endopeptidase activity"/>
    <property type="evidence" value="ECO:0007669"/>
    <property type="project" value="UniProtKB-KW"/>
</dbReference>
<dbReference type="PANTHER" id="PTHR32194">
    <property type="entry name" value="METALLOPROTEASE TLDD"/>
    <property type="match status" value="1"/>
</dbReference>
<proteinExistence type="predicted"/>
<dbReference type="OrthoDB" id="7854943at2759"/>
<dbReference type="InterPro" id="IPR029055">
    <property type="entry name" value="Ntn_hydrolases_N"/>
</dbReference>
<dbReference type="InterPro" id="IPR001353">
    <property type="entry name" value="Proteasome_sua/b"/>
</dbReference>
<protein>
    <recommendedName>
        <fullName evidence="3">proteasome endopeptidase complex</fullName>
        <ecNumber evidence="3">3.4.25.1</ecNumber>
    </recommendedName>
</protein>
<evidence type="ECO:0000256" key="2">
    <source>
        <dbReference type="ARBA" id="ARBA00004123"/>
    </source>
</evidence>
<evidence type="ECO:0000256" key="9">
    <source>
        <dbReference type="PIRSR" id="PIRSR600243-1"/>
    </source>
</evidence>
<reference evidence="10 11" key="1">
    <citation type="journal article" date="2023" name="Commun. Biol.">
        <title>Reorganization of the ancestral sex-determining regions during the evolution of trioecy in Pleodorina starrii.</title>
        <authorList>
            <person name="Takahashi K."/>
            <person name="Suzuki S."/>
            <person name="Kawai-Toyooka H."/>
            <person name="Yamamoto K."/>
            <person name="Hamaji T."/>
            <person name="Ootsuki R."/>
            <person name="Yamaguchi H."/>
            <person name="Kawachi M."/>
            <person name="Higashiyama T."/>
            <person name="Nozaki H."/>
        </authorList>
    </citation>
    <scope>NUCLEOTIDE SEQUENCE [LARGE SCALE GENOMIC DNA]</scope>
    <source>
        <strain evidence="10 11">NIES-4479</strain>
    </source>
</reference>
<keyword evidence="5" id="KW-0645">Protease</keyword>
<keyword evidence="7" id="KW-0378">Hydrolase</keyword>
<keyword evidence="4" id="KW-0963">Cytoplasm</keyword>
<evidence type="ECO:0000313" key="10">
    <source>
        <dbReference type="EMBL" id="GLC55547.1"/>
    </source>
</evidence>
<feature type="active site" description="Nucleophile" evidence="9">
    <location>
        <position position="18"/>
    </location>
</feature>
<dbReference type="PROSITE" id="PS51257">
    <property type="entry name" value="PROKAR_LIPOPROTEIN"/>
    <property type="match status" value="1"/>
</dbReference>
<dbReference type="FunFam" id="3.60.20.10:FF:000083">
    <property type="entry name" value="Proteasome subunit beta"/>
    <property type="match status" value="1"/>
</dbReference>
<evidence type="ECO:0000256" key="1">
    <source>
        <dbReference type="ARBA" id="ARBA00001198"/>
    </source>
</evidence>